<feature type="transmembrane region" description="Helical" evidence="8">
    <location>
        <begin position="528"/>
        <end position="549"/>
    </location>
</feature>
<proteinExistence type="inferred from homology"/>
<dbReference type="AlphaFoldDB" id="A0A8H7PI51"/>
<feature type="domain" description="RRM" evidence="9">
    <location>
        <begin position="1"/>
        <end position="70"/>
    </location>
</feature>
<dbReference type="InterPro" id="IPR035979">
    <property type="entry name" value="RBD_domain_sf"/>
</dbReference>
<evidence type="ECO:0000256" key="2">
    <source>
        <dbReference type="ARBA" id="ARBA00008066"/>
    </source>
</evidence>
<comment type="caution">
    <text evidence="10">The sequence shown here is derived from an EMBL/GenBank/DDBJ whole genome shotgun (WGS) entry which is preliminary data.</text>
</comment>
<feature type="region of interest" description="Disordered" evidence="7">
    <location>
        <begin position="119"/>
        <end position="152"/>
    </location>
</feature>
<dbReference type="OrthoDB" id="1684102at2759"/>
<dbReference type="GO" id="GO:0015179">
    <property type="term" value="F:L-amino acid transmembrane transporter activity"/>
    <property type="evidence" value="ECO:0007669"/>
    <property type="project" value="TreeGrafter"/>
</dbReference>
<feature type="transmembrane region" description="Helical" evidence="8">
    <location>
        <begin position="569"/>
        <end position="596"/>
    </location>
</feature>
<protein>
    <recommendedName>
        <fullName evidence="9">RRM domain-containing protein</fullName>
    </recommendedName>
</protein>
<dbReference type="InterPro" id="IPR013057">
    <property type="entry name" value="AA_transpt_TM"/>
</dbReference>
<feature type="transmembrane region" description="Helical" evidence="8">
    <location>
        <begin position="642"/>
        <end position="664"/>
    </location>
</feature>
<evidence type="ECO:0000313" key="10">
    <source>
        <dbReference type="EMBL" id="KAG2174452.1"/>
    </source>
</evidence>
<feature type="transmembrane region" description="Helical" evidence="8">
    <location>
        <begin position="676"/>
        <end position="697"/>
    </location>
</feature>
<dbReference type="SMART" id="SM00360">
    <property type="entry name" value="RRM"/>
    <property type="match status" value="1"/>
</dbReference>
<evidence type="ECO:0000256" key="4">
    <source>
        <dbReference type="ARBA" id="ARBA00022989"/>
    </source>
</evidence>
<comment type="subcellular location">
    <subcellularLocation>
        <location evidence="1">Membrane</location>
        <topology evidence="1">Multi-pass membrane protein</topology>
    </subcellularLocation>
</comment>
<keyword evidence="5 8" id="KW-0472">Membrane</keyword>
<feature type="transmembrane region" description="Helical" evidence="8">
    <location>
        <begin position="338"/>
        <end position="362"/>
    </location>
</feature>
<keyword evidence="6" id="KW-0694">RNA-binding</keyword>
<feature type="transmembrane region" description="Helical" evidence="8">
    <location>
        <begin position="389"/>
        <end position="408"/>
    </location>
</feature>
<reference evidence="10" key="1">
    <citation type="submission" date="2020-12" db="EMBL/GenBank/DDBJ databases">
        <title>Metabolic potential, ecology and presence of endohyphal bacteria is reflected in genomic diversity of Mucoromycotina.</title>
        <authorList>
            <person name="Muszewska A."/>
            <person name="Okrasinska A."/>
            <person name="Steczkiewicz K."/>
            <person name="Drgas O."/>
            <person name="Orlowska M."/>
            <person name="Perlinska-Lenart U."/>
            <person name="Aleksandrzak-Piekarczyk T."/>
            <person name="Szatraj K."/>
            <person name="Zielenkiewicz U."/>
            <person name="Pilsyk S."/>
            <person name="Malc E."/>
            <person name="Mieczkowski P."/>
            <person name="Kruszewska J.S."/>
            <person name="Biernat P."/>
            <person name="Pawlowska J."/>
        </authorList>
    </citation>
    <scope>NUCLEOTIDE SEQUENCE</scope>
    <source>
        <strain evidence="10">WA0000051536</strain>
    </source>
</reference>
<feature type="transmembrane region" description="Helical" evidence="8">
    <location>
        <begin position="494"/>
        <end position="516"/>
    </location>
</feature>
<feature type="non-terminal residue" evidence="10">
    <location>
        <position position="1"/>
    </location>
</feature>
<evidence type="ECO:0000256" key="1">
    <source>
        <dbReference type="ARBA" id="ARBA00004141"/>
    </source>
</evidence>
<dbReference type="EMBL" id="JAEPRA010000016">
    <property type="protein sequence ID" value="KAG2174452.1"/>
    <property type="molecule type" value="Genomic_DNA"/>
</dbReference>
<comment type="similarity">
    <text evidence="2">Belongs to the amino acid/polyamine transporter 2 family.</text>
</comment>
<dbReference type="GO" id="GO:0003723">
    <property type="term" value="F:RNA binding"/>
    <property type="evidence" value="ECO:0007669"/>
    <property type="project" value="UniProtKB-UniRule"/>
</dbReference>
<dbReference type="InterPro" id="IPR012677">
    <property type="entry name" value="Nucleotide-bd_a/b_plait_sf"/>
</dbReference>
<feature type="transmembrane region" description="Helical" evidence="8">
    <location>
        <begin position="617"/>
        <end position="636"/>
    </location>
</feature>
<dbReference type="GO" id="GO:0005774">
    <property type="term" value="C:vacuolar membrane"/>
    <property type="evidence" value="ECO:0007669"/>
    <property type="project" value="TreeGrafter"/>
</dbReference>
<evidence type="ECO:0000256" key="6">
    <source>
        <dbReference type="PROSITE-ProRule" id="PRU00176"/>
    </source>
</evidence>
<dbReference type="Pfam" id="PF01490">
    <property type="entry name" value="Aa_trans"/>
    <property type="match status" value="1"/>
</dbReference>
<evidence type="ECO:0000313" key="11">
    <source>
        <dbReference type="Proteomes" id="UP000612746"/>
    </source>
</evidence>
<evidence type="ECO:0000256" key="3">
    <source>
        <dbReference type="ARBA" id="ARBA00022692"/>
    </source>
</evidence>
<evidence type="ECO:0000256" key="5">
    <source>
        <dbReference type="ARBA" id="ARBA00023136"/>
    </source>
</evidence>
<accession>A0A8H7PI51</accession>
<organism evidence="10 11">
    <name type="scientific">Umbelopsis vinacea</name>
    <dbReference type="NCBI Taxonomy" id="44442"/>
    <lineage>
        <taxon>Eukaryota</taxon>
        <taxon>Fungi</taxon>
        <taxon>Fungi incertae sedis</taxon>
        <taxon>Mucoromycota</taxon>
        <taxon>Mucoromycotina</taxon>
        <taxon>Umbelopsidomycetes</taxon>
        <taxon>Umbelopsidales</taxon>
        <taxon>Umbelopsidaceae</taxon>
        <taxon>Umbelopsis</taxon>
    </lineage>
</organism>
<gene>
    <name evidence="10" type="ORF">INT44_006715</name>
</gene>
<keyword evidence="11" id="KW-1185">Reference proteome</keyword>
<feature type="transmembrane region" description="Helical" evidence="8">
    <location>
        <begin position="428"/>
        <end position="446"/>
    </location>
</feature>
<evidence type="ECO:0000256" key="7">
    <source>
        <dbReference type="SAM" id="MobiDB-lite"/>
    </source>
</evidence>
<dbReference type="SUPFAM" id="SSF54928">
    <property type="entry name" value="RNA-binding domain, RBD"/>
    <property type="match status" value="1"/>
</dbReference>
<evidence type="ECO:0000256" key="8">
    <source>
        <dbReference type="SAM" id="Phobius"/>
    </source>
</evidence>
<dbReference type="Gene3D" id="3.30.70.330">
    <property type="match status" value="1"/>
</dbReference>
<keyword evidence="4 8" id="KW-1133">Transmembrane helix</keyword>
<dbReference type="PROSITE" id="PS50102">
    <property type="entry name" value="RRM"/>
    <property type="match status" value="1"/>
</dbReference>
<keyword evidence="3 8" id="KW-0812">Transmembrane</keyword>
<dbReference type="PANTHER" id="PTHR22950:SF666">
    <property type="entry name" value="VACUOLAR AMINO ACID TRANSPORTER 4"/>
    <property type="match status" value="1"/>
</dbReference>
<dbReference type="PANTHER" id="PTHR22950">
    <property type="entry name" value="AMINO ACID TRANSPORTER"/>
    <property type="match status" value="1"/>
</dbReference>
<dbReference type="Proteomes" id="UP000612746">
    <property type="component" value="Unassembled WGS sequence"/>
</dbReference>
<evidence type="ECO:0000259" key="9">
    <source>
        <dbReference type="PROSITE" id="PS50102"/>
    </source>
</evidence>
<dbReference type="InterPro" id="IPR000504">
    <property type="entry name" value="RRM_dom"/>
</dbReference>
<feature type="compositionally biased region" description="Polar residues" evidence="7">
    <location>
        <begin position="282"/>
        <end position="294"/>
    </location>
</feature>
<feature type="transmembrane region" description="Helical" evidence="8">
    <location>
        <begin position="453"/>
        <end position="474"/>
    </location>
</feature>
<name>A0A8H7PI51_9FUNG</name>
<sequence>LPFSTTWQDLIDLFRHSGPVVRAETLMSAGRPKGAGLVRFEDYQACERAIAKFNGYMYGGRSLDVRMDHVAPANNNGGGRLLNSTAEYQPSVQLDMSQAIHLPVEQVAKVVKRHLVTQRDSDASEMVEEGQLDQPHSSDYSPDQRRDTDNGSIHSTIRNAYKLPGGSVVDGIYKWAANVESERKQRLYRSQSISFPLPPPKSGDVLSQRLKQPGGFRRHYVLSKAAKQGRSPPNLWTNSFAEFLCLYGHFGGEDLSDDDDPDSDSDEDEEAIIGYGSSILNEATTSKPVGSNTRNTDHDRSDMASTSRRRPSESTPLLSKPNKNTTAVQGIMFLPKAFYNGGLVFSILGTIFIAAISLYSFLSLVETRNAVPAGFGDMGGVLFGSKMRVAVLVCITLSQIGFVCAYMGFVAENLQSLILTFSKCRVVIPLHVLILAQCFVFIPLAMIRKIQRLSVFALIADVFIVIGLIYLYYYDFFNLSTHGVADVTLWSADRFPLFIGTTVFTYEGIGLVIPITESMKEPKRLPQVLWRTMAFITLLFTTMGAFSYMSFGDNVQTIVLLNLPAKDPGVSTIIALYSLAICLSIPLQLFPAIRIMENGLFTTRSGKNNAVVKWEKNVFRVAVVFMCAWVSIVGSKDKLDKFVALVGTLVCAPLCFVFPTLFHLKAAAKTYVRKVADVMVMLFGAFCTNQLSMNYYFSMIYGTAMVIGQWNSSDVVDPIKRCISRSM</sequence>
<dbReference type="Pfam" id="PF00076">
    <property type="entry name" value="RRM_1"/>
    <property type="match status" value="1"/>
</dbReference>
<feature type="region of interest" description="Disordered" evidence="7">
    <location>
        <begin position="282"/>
        <end position="322"/>
    </location>
</feature>